<evidence type="ECO:0000313" key="40">
    <source>
        <dbReference type="Proteomes" id="UP000460333"/>
    </source>
</evidence>
<evidence type="ECO:0000313" key="25">
    <source>
        <dbReference type="EMBL" id="RGL49956.1"/>
    </source>
</evidence>
<evidence type="ECO:0000313" key="15">
    <source>
        <dbReference type="EMBL" id="MBV3437546.1"/>
    </source>
</evidence>
<dbReference type="Proteomes" id="UP000257074">
    <property type="component" value="Unassembled WGS sequence"/>
</dbReference>
<evidence type="ECO:0000313" key="13">
    <source>
        <dbReference type="EMBL" id="KAB7358340.1"/>
    </source>
</evidence>
<reference evidence="34 35" key="7">
    <citation type="submission" date="2018-08" db="EMBL/GenBank/DDBJ databases">
        <title>A genome reference for cultivated species of the human gut microbiota.</title>
        <authorList>
            <person name="Zou Y."/>
            <person name="Xue W."/>
            <person name="Luo G."/>
        </authorList>
    </citation>
    <scope>NUCLEOTIDE SEQUENCE [LARGE SCALE GENOMIC DNA]</scope>
    <source>
        <strain evidence="26 36">AF11-12</strain>
        <strain evidence="25 35">TF06-45A</strain>
        <strain evidence="24 34">TF08-4AC</strain>
    </source>
</reference>
<evidence type="ECO:0000313" key="4">
    <source>
        <dbReference type="EMBL" id="KAB6914110.1"/>
    </source>
</evidence>
<evidence type="ECO:0000313" key="49">
    <source>
        <dbReference type="Proteomes" id="UP000491334"/>
    </source>
</evidence>
<evidence type="ECO:0000313" key="7">
    <source>
        <dbReference type="EMBL" id="KAB7075161.1"/>
    </source>
</evidence>
<dbReference type="EMBL" id="WDVF01000006">
    <property type="protein sequence ID" value="KAB7136303.1"/>
    <property type="molecule type" value="Genomic_DNA"/>
</dbReference>
<dbReference type="EMBL" id="WDWL01000001">
    <property type="protein sequence ID" value="KAB7075161.1"/>
    <property type="molecule type" value="Genomic_DNA"/>
</dbReference>
<dbReference type="EMBL" id="PJEG01000017">
    <property type="protein sequence ID" value="PKD14271.1"/>
    <property type="molecule type" value="Genomic_DNA"/>
</dbReference>
<evidence type="ECO:0000313" key="16">
    <source>
        <dbReference type="EMBL" id="MDW3126905.1"/>
    </source>
</evidence>
<dbReference type="EMBL" id="WDRM01000018">
    <property type="protein sequence ID" value="KAB7336520.1"/>
    <property type="molecule type" value="Genomic_DNA"/>
</dbReference>
<dbReference type="EMBL" id="JAWLRA010000032">
    <property type="protein sequence ID" value="MDW3126905.1"/>
    <property type="molecule type" value="Genomic_DNA"/>
</dbReference>
<evidence type="ECO:0000313" key="36">
    <source>
        <dbReference type="Proteomes" id="UP000265775"/>
    </source>
</evidence>
<evidence type="ECO:0000313" key="29">
    <source>
        <dbReference type="Proteomes" id="UP000182842"/>
    </source>
</evidence>
<reference evidence="23 33" key="4">
    <citation type="journal article" date="2017" name="Anaerobe">
        <title>Quantification, isolation and characterization of Bifidobacterium from the vaginal microbiomes of reproductive aged women.</title>
        <authorList>
            <person name="Freitas A.C."/>
            <person name="Hill J.E."/>
        </authorList>
    </citation>
    <scope>NUCLEOTIDE SEQUENCE [LARGE SCALE GENOMIC DNA]</scope>
    <source>
        <strain evidence="23 33">N6D05</strain>
    </source>
</reference>
<dbReference type="EMBL" id="QSAR01000009">
    <property type="protein sequence ID" value="RGW63836.1"/>
    <property type="molecule type" value="Genomic_DNA"/>
</dbReference>
<evidence type="ECO:0000313" key="41">
    <source>
        <dbReference type="Proteomes" id="UP000460881"/>
    </source>
</evidence>
<dbReference type="EMBL" id="WEAY01000006">
    <property type="protein sequence ID" value="KAB6838393.1"/>
    <property type="molecule type" value="Genomic_DNA"/>
</dbReference>
<evidence type="ECO:0000313" key="42">
    <source>
        <dbReference type="Proteomes" id="UP000461165"/>
    </source>
</evidence>
<reference evidence="37 38" key="8">
    <citation type="journal article" date="2019" name="Nat. Med.">
        <title>A library of human gut bacterial isolates paired with longitudinal multiomics data enables mechanistic microbiome research.</title>
        <authorList>
            <person name="Poyet M."/>
            <person name="Groussin M."/>
            <person name="Gibbons S.M."/>
            <person name="Avila-Pacheco J."/>
            <person name="Jiang X."/>
            <person name="Kearney S.M."/>
            <person name="Perrotta A.R."/>
            <person name="Berdy B."/>
            <person name="Zhao S."/>
            <person name="Lieberman T.D."/>
            <person name="Swanson P.K."/>
            <person name="Smith M."/>
            <person name="Roesemann S."/>
            <person name="Alexander J.E."/>
            <person name="Rich S.A."/>
            <person name="Livny J."/>
            <person name="Vlamakis H."/>
            <person name="Clish C."/>
            <person name="Bullock K."/>
            <person name="Deik A."/>
            <person name="Scott J."/>
            <person name="Pierce K.A."/>
            <person name="Xavier R.J."/>
            <person name="Alm E.J."/>
        </authorList>
    </citation>
    <scope>NUCLEOTIDE SEQUENCE</scope>
    <source>
        <strain evidence="10 40">BIOML-A118</strain>
        <strain evidence="9 46">BIOML-A136</strain>
        <strain evidence="8 42">BIOML-A166</strain>
        <strain evidence="7 38">BIOML-A201</strain>
        <strain evidence="6 44">BIOML-A210</strain>
        <strain evidence="4 48">BIOML-A283</strain>
        <strain evidence="5 49">BIOML-A284</strain>
        <strain evidence="3 47">BIOML-A320</strain>
        <strain evidence="14 45">BIOML-A37</strain>
        <strain evidence="18 43">BIOML-A395</strain>
        <strain evidence="19">BIOML-A409</strain>
        <strain evidence="13 41">BIOML-A55</strain>
        <strain evidence="12 37">BIOML-A65</strain>
        <strain evidence="11 39">BIOML-A75</strain>
    </source>
</reference>
<dbReference type="Proteomes" id="UP000182842">
    <property type="component" value="Unassembled WGS sequence"/>
</dbReference>
<evidence type="ECO:0000313" key="12">
    <source>
        <dbReference type="EMBL" id="KAB7336520.1"/>
    </source>
</evidence>
<dbReference type="RefSeq" id="WP_007053189.1">
    <property type="nucleotide sequence ID" value="NZ_AP014658.1"/>
</dbReference>
<dbReference type="Proteomes" id="UP000245582">
    <property type="component" value="Unassembled WGS sequence"/>
</dbReference>
<evidence type="ECO:0000313" key="9">
    <source>
        <dbReference type="EMBL" id="KAB7204032.1"/>
    </source>
</evidence>
<dbReference type="EMBL" id="WXEF01000003">
    <property type="protein sequence ID" value="MZR88213.1"/>
    <property type="molecule type" value="Genomic_DNA"/>
</dbReference>
<evidence type="ECO:0000313" key="43">
    <source>
        <dbReference type="Proteomes" id="UP000466472"/>
    </source>
</evidence>
<reference evidence="17" key="11">
    <citation type="submission" date="2023-10" db="EMBL/GenBank/DDBJ databases">
        <title>Supernatant from a Refined Defined Microbial Community Protects Mice from Clostridioides difficile Infection.</title>
        <authorList>
            <person name="Douchant K."/>
            <person name="He S.-M."/>
            <person name="Noordhof C."/>
            <person name="Greenlaw J."/>
            <person name="Schroeter K."/>
            <person name="Vancuren S.J."/>
            <person name="Sjaarda C."/>
            <person name="Allen-Vercoe E."/>
            <person name="Gloor G.B."/>
            <person name="Vanner S.J."/>
            <person name="Petrof E.O."/>
            <person name="Sheth P.M."/>
            <person name="Guzman M."/>
        </authorList>
    </citation>
    <scope>NUCLEOTIDE SEQUENCE</scope>
    <source>
        <strain evidence="17">16-6-I_4_FM</strain>
    </source>
</reference>
<dbReference type="InterPro" id="IPR010310">
    <property type="entry name" value="T7SS_ESAT-6-like"/>
</dbReference>
<dbReference type="Proteomes" id="UP000466472">
    <property type="component" value="Unassembled WGS sequence"/>
</dbReference>
<dbReference type="Proteomes" id="UP000467387">
    <property type="component" value="Unassembled WGS sequence"/>
</dbReference>
<dbReference type="EMBL" id="WXDR01000003">
    <property type="protein sequence ID" value="MZU07937.1"/>
    <property type="molecule type" value="Genomic_DNA"/>
</dbReference>
<protein>
    <recommendedName>
        <fullName evidence="1">ESAT-6-like protein</fullName>
    </recommendedName>
</protein>
<evidence type="ECO:0000313" key="44">
    <source>
        <dbReference type="Proteomes" id="UP000467387"/>
    </source>
</evidence>
<sequence>MPQYQVDSERIQSSSAAVATSISQIRQAVGGMYTNLNALQDAWRGSAATQFTAVAEQWRAAQQQMEASLESIQRSLTQASTVYADAEIQASRLFAS</sequence>
<evidence type="ECO:0000313" key="20">
    <source>
        <dbReference type="EMBL" id="PKC87913.1"/>
    </source>
</evidence>
<dbReference type="Proteomes" id="UP001277803">
    <property type="component" value="Unassembled WGS sequence"/>
</dbReference>
<accession>A0A075NDS1</accession>
<dbReference type="EMBL" id="WDQK01000010">
    <property type="protein sequence ID" value="KAB7395230.1"/>
    <property type="molecule type" value="Genomic_DNA"/>
</dbReference>
<dbReference type="Proteomes" id="UP001272183">
    <property type="component" value="Unassembled WGS sequence"/>
</dbReference>
<dbReference type="Proteomes" id="UP000261186">
    <property type="component" value="Unassembled WGS sequence"/>
</dbReference>
<dbReference type="EMBL" id="CP008885">
    <property type="protein sequence ID" value="AIF90982.1"/>
    <property type="molecule type" value="Genomic_DNA"/>
</dbReference>
<evidence type="ECO:0000313" key="14">
    <source>
        <dbReference type="EMBL" id="KAB7395230.1"/>
    </source>
</evidence>
<dbReference type="EMBL" id="WDWU01000005">
    <property type="protein sequence ID" value="KAB7057287.1"/>
    <property type="molecule type" value="Genomic_DNA"/>
</dbReference>
<reference evidence="2 28" key="2">
    <citation type="submission" date="2014-07" db="EMBL/GenBank/DDBJ databases">
        <title>Bifidobacterium longum genome.</title>
        <authorList>
            <person name="Yuan J."/>
            <person name="Wei X."/>
            <person name="Li H."/>
            <person name="Liu W."/>
            <person name="Wang X."/>
        </authorList>
    </citation>
    <scope>NUCLEOTIDE SEQUENCE [LARGE SCALE GENOMIC DNA]</scope>
    <source>
        <strain evidence="2 28">BXY01</strain>
    </source>
</reference>
<dbReference type="NCBIfam" id="TIGR03930">
    <property type="entry name" value="WXG100_ESAT6"/>
    <property type="match status" value="1"/>
</dbReference>
<dbReference type="Proteomes" id="UP000491334">
    <property type="component" value="Unassembled WGS sequence"/>
</dbReference>
<name>A0A075NDS1_BIFLN</name>
<evidence type="ECO:0000313" key="17">
    <source>
        <dbReference type="EMBL" id="MDW7546919.1"/>
    </source>
</evidence>
<dbReference type="EMBL" id="QSRZ01000004">
    <property type="protein sequence ID" value="RGL49956.1"/>
    <property type="molecule type" value="Genomic_DNA"/>
</dbReference>
<evidence type="ECO:0000313" key="11">
    <source>
        <dbReference type="EMBL" id="KAB7324069.1"/>
    </source>
</evidence>
<proteinExistence type="inferred from homology"/>
<evidence type="ECO:0000313" key="3">
    <source>
        <dbReference type="EMBL" id="KAB6838393.1"/>
    </source>
</evidence>
<dbReference type="SUPFAM" id="SSF140453">
    <property type="entry name" value="EsxAB dimer-like"/>
    <property type="match status" value="1"/>
</dbReference>
<dbReference type="Gene3D" id="1.10.287.1060">
    <property type="entry name" value="ESAT-6-like"/>
    <property type="match status" value="1"/>
</dbReference>
<evidence type="ECO:0000313" key="26">
    <source>
        <dbReference type="EMBL" id="RGW63836.1"/>
    </source>
</evidence>
<dbReference type="Pfam" id="PF06013">
    <property type="entry name" value="WXG100"/>
    <property type="match status" value="1"/>
</dbReference>
<dbReference type="Proteomes" id="UP000432196">
    <property type="component" value="Unassembled WGS sequence"/>
</dbReference>
<dbReference type="EMBL" id="JAWUDL010000018">
    <property type="protein sequence ID" value="MDW7546919.1"/>
    <property type="molecule type" value="Genomic_DNA"/>
</dbReference>
<dbReference type="Proteomes" id="UP000265775">
    <property type="component" value="Unassembled WGS sequence"/>
</dbReference>
<evidence type="ECO:0000313" key="31">
    <source>
        <dbReference type="Proteomes" id="UP000232928"/>
    </source>
</evidence>
<dbReference type="Proteomes" id="UP000638311">
    <property type="component" value="Unassembled WGS sequence"/>
</dbReference>
<dbReference type="EMBL" id="JAHOFX010000001">
    <property type="protein sequence ID" value="MBV3437546.1"/>
    <property type="molecule type" value="Genomic_DNA"/>
</dbReference>
<dbReference type="EMBL" id="WDRV01000001">
    <property type="protein sequence ID" value="KAB7324069.1"/>
    <property type="molecule type" value="Genomic_DNA"/>
</dbReference>
<evidence type="ECO:0000313" key="19">
    <source>
        <dbReference type="EMBL" id="MZU07937.1"/>
    </source>
</evidence>
<evidence type="ECO:0000313" key="8">
    <source>
        <dbReference type="EMBL" id="KAB7136303.1"/>
    </source>
</evidence>
<evidence type="ECO:0000313" key="37">
    <source>
        <dbReference type="Proteomes" id="UP000430971"/>
    </source>
</evidence>
<dbReference type="Proteomes" id="UP000232928">
    <property type="component" value="Unassembled WGS sequence"/>
</dbReference>
<reference evidence="30 31" key="6">
    <citation type="submission" date="2017-12" db="EMBL/GenBank/DDBJ databases">
        <title>Bifidobacterium longum APC/DPC strains.</title>
        <authorList>
            <person name="Arboleya S."/>
        </authorList>
    </citation>
    <scope>NUCLEOTIDE SEQUENCE [LARGE SCALE GENOMIC DNA]</scope>
    <source>
        <strain evidence="21 31">APC1461</strain>
        <strain evidence="20 30">APC1503</strain>
    </source>
</reference>
<evidence type="ECO:0000256" key="1">
    <source>
        <dbReference type="RuleBase" id="RU362001"/>
    </source>
</evidence>
<evidence type="ECO:0000313" key="2">
    <source>
        <dbReference type="EMBL" id="AIF90982.1"/>
    </source>
</evidence>
<dbReference type="EMBL" id="WDZP01000003">
    <property type="protein sequence ID" value="KAB6919976.1"/>
    <property type="molecule type" value="Genomic_DNA"/>
</dbReference>
<dbReference type="EMBL" id="PHUM01000002">
    <property type="protein sequence ID" value="PWH09530.1"/>
    <property type="molecule type" value="Genomic_DNA"/>
</dbReference>
<evidence type="ECO:0000313" key="38">
    <source>
        <dbReference type="Proteomes" id="UP000432196"/>
    </source>
</evidence>
<dbReference type="OMA" id="ITEWTIT"/>
<evidence type="ECO:0000313" key="10">
    <source>
        <dbReference type="EMBL" id="KAB7237699.1"/>
    </source>
</evidence>
<evidence type="ECO:0000313" key="48">
    <source>
        <dbReference type="Proteomes" id="UP000481350"/>
    </source>
</evidence>
<reference evidence="16" key="10">
    <citation type="submission" date="2023-10" db="EMBL/GenBank/DDBJ databases">
        <title>Rapid discrimination of Bifidobacterium longum Subspecies based on MALDI-TOF MS and Machine Learning.</title>
        <authorList>
            <person name="Chen J."/>
        </authorList>
    </citation>
    <scope>NUCLEOTIDE SEQUENCE</scope>
    <source>
        <strain evidence="16">YGMCC0039</strain>
    </source>
</reference>
<evidence type="ECO:0000313" key="28">
    <source>
        <dbReference type="Proteomes" id="UP000028505"/>
    </source>
</evidence>
<evidence type="ECO:0000313" key="21">
    <source>
        <dbReference type="EMBL" id="PKD14271.1"/>
    </source>
</evidence>
<dbReference type="Proteomes" id="UP000232654">
    <property type="component" value="Unassembled WGS sequence"/>
</dbReference>
<evidence type="ECO:0000313" key="35">
    <source>
        <dbReference type="Proteomes" id="UP000261288"/>
    </source>
</evidence>
<dbReference type="Proteomes" id="UP000028505">
    <property type="component" value="Chromosome"/>
</dbReference>
<dbReference type="eggNOG" id="COG4842">
    <property type="taxonomic scope" value="Bacteria"/>
</dbReference>
<evidence type="ECO:0000313" key="47">
    <source>
        <dbReference type="Proteomes" id="UP000478746"/>
    </source>
</evidence>
<evidence type="ECO:0000313" key="45">
    <source>
        <dbReference type="Proteomes" id="UP000468842"/>
    </source>
</evidence>
<dbReference type="Proteomes" id="UP000461165">
    <property type="component" value="Unassembled WGS sequence"/>
</dbReference>
<evidence type="ECO:0000313" key="6">
    <source>
        <dbReference type="EMBL" id="KAB7057287.1"/>
    </source>
</evidence>
<dbReference type="EMBL" id="WDZO01000003">
    <property type="protein sequence ID" value="KAB6914110.1"/>
    <property type="molecule type" value="Genomic_DNA"/>
</dbReference>
<dbReference type="InterPro" id="IPR036689">
    <property type="entry name" value="ESAT-6-like_sf"/>
</dbReference>
<dbReference type="GeneID" id="69578667"/>
<comment type="similarity">
    <text evidence="1">Belongs to the WXG100 family.</text>
</comment>
<dbReference type="AlphaFoldDB" id="A0A075NDS1"/>
<dbReference type="Proteomes" id="UP000451234">
    <property type="component" value="Unassembled WGS sequence"/>
</dbReference>
<gene>
    <name evidence="21" type="ORF">APC1461_1472</name>
    <name evidence="20" type="ORF">APC1503_1538</name>
    <name evidence="23" type="ORF">CE169_03685</name>
    <name evidence="22" type="ORF">CWE05_01935</name>
    <name evidence="26" type="ORF">DWV59_08210</name>
    <name evidence="25" type="ORF">DXC63_04285</name>
    <name evidence="24" type="ORF">DXC85_02410</name>
    <name evidence="14" type="ORF">GBB40_05655</name>
    <name evidence="13" type="ORF">GBB63_07690</name>
    <name evidence="11" type="ORF">GBB65_00955</name>
    <name evidence="12" type="ORF">GBB73_07865</name>
    <name evidence="10" type="ORF">GBC43_01215</name>
    <name evidence="9" type="ORF">GBC45_02085</name>
    <name evidence="8" type="ORF">GBC97_04265</name>
    <name evidence="7" type="ORF">GBI83_00415</name>
    <name evidence="6" type="ORF">GBI87_03865</name>
    <name evidence="4" type="ORF">GBJ98_02115</name>
    <name evidence="5" type="ORF">GBK06_02435</name>
    <name evidence="3" type="ORF">GBK08_04250</name>
    <name evidence="2" type="ORF">GS08_07655</name>
    <name evidence="18" type="ORF">GT999_02590</name>
    <name evidence="19" type="ORF">GUA24_02600</name>
    <name evidence="15" type="ORF">KSW34_00540</name>
    <name evidence="16" type="ORF">RS890_07410</name>
    <name evidence="27" type="ORF">SAMN04489748_0014</name>
    <name evidence="17" type="ORF">SCX10_08825</name>
</gene>
<evidence type="ECO:0000313" key="39">
    <source>
        <dbReference type="Proteomes" id="UP000451234"/>
    </source>
</evidence>
<reference evidence="2 28" key="1">
    <citation type="submission" date="2014-06" db="EMBL/GenBank/DDBJ databases">
        <authorList>
            <person name="Zhao X."/>
        </authorList>
    </citation>
    <scope>NUCLEOTIDE SEQUENCE [LARGE SCALE GENOMIC DNA]</scope>
    <source>
        <strain evidence="2 28">BXY01</strain>
    </source>
</reference>
<evidence type="ECO:0000313" key="23">
    <source>
        <dbReference type="EMBL" id="RDX09640.1"/>
    </source>
</evidence>
<organism evidence="20 30">
    <name type="scientific">Bifidobacterium longum</name>
    <dbReference type="NCBI Taxonomy" id="216816"/>
    <lineage>
        <taxon>Bacteria</taxon>
        <taxon>Bacillati</taxon>
        <taxon>Actinomycetota</taxon>
        <taxon>Actinomycetes</taxon>
        <taxon>Bifidobacteriales</taxon>
        <taxon>Bifidobacteriaceae</taxon>
        <taxon>Bifidobacterium</taxon>
    </lineage>
</organism>
<evidence type="ECO:0000313" key="18">
    <source>
        <dbReference type="EMBL" id="MZR88213.1"/>
    </source>
</evidence>
<accession>E5XVY5</accession>
<reference evidence="27 29" key="3">
    <citation type="submission" date="2016-10" db="EMBL/GenBank/DDBJ databases">
        <authorList>
            <person name="Varghese N."/>
            <person name="Submissions S."/>
        </authorList>
    </citation>
    <scope>NUCLEOTIDE SEQUENCE [LARGE SCALE GENOMIC DNA]</scope>
    <source>
        <strain evidence="27 29">DSM 20219</strain>
    </source>
</reference>
<dbReference type="Proteomes" id="UP000476628">
    <property type="component" value="Unassembled WGS sequence"/>
</dbReference>
<dbReference type="Proteomes" id="UP000468842">
    <property type="component" value="Unassembled WGS sequence"/>
</dbReference>
<dbReference type="Proteomes" id="UP000430971">
    <property type="component" value="Unassembled WGS sequence"/>
</dbReference>
<dbReference type="Proteomes" id="UP000478746">
    <property type="component" value="Unassembled WGS sequence"/>
</dbReference>
<dbReference type="EMBL" id="FNRW01000001">
    <property type="protein sequence ID" value="SEB28648.1"/>
    <property type="molecule type" value="Genomic_DNA"/>
</dbReference>
<dbReference type="EMBL" id="WDUB01000002">
    <property type="protein sequence ID" value="KAB7204032.1"/>
    <property type="molecule type" value="Genomic_DNA"/>
</dbReference>
<evidence type="ECO:0000313" key="46">
    <source>
        <dbReference type="Proteomes" id="UP000476628"/>
    </source>
</evidence>
<dbReference type="EMBL" id="WDTJ01000001">
    <property type="protein sequence ID" value="KAB7237699.1"/>
    <property type="molecule type" value="Genomic_DNA"/>
</dbReference>
<dbReference type="EMBL" id="NJNR01000014">
    <property type="protein sequence ID" value="RDX09640.1"/>
    <property type="molecule type" value="Genomic_DNA"/>
</dbReference>
<dbReference type="EMBL" id="WDRC01000018">
    <property type="protein sequence ID" value="KAB7358340.1"/>
    <property type="molecule type" value="Genomic_DNA"/>
</dbReference>
<dbReference type="EMBL" id="QSRH01000002">
    <property type="protein sequence ID" value="RGL04830.1"/>
    <property type="molecule type" value="Genomic_DNA"/>
</dbReference>
<evidence type="ECO:0000313" key="34">
    <source>
        <dbReference type="Proteomes" id="UP000261186"/>
    </source>
</evidence>
<dbReference type="Proteomes" id="UP000261288">
    <property type="component" value="Unassembled WGS sequence"/>
</dbReference>
<evidence type="ECO:0000313" key="27">
    <source>
        <dbReference type="EMBL" id="SEB28648.1"/>
    </source>
</evidence>
<evidence type="ECO:0000313" key="32">
    <source>
        <dbReference type="Proteomes" id="UP000245582"/>
    </source>
</evidence>
<evidence type="ECO:0000313" key="22">
    <source>
        <dbReference type="EMBL" id="PWH09530.1"/>
    </source>
</evidence>
<evidence type="ECO:0000313" key="24">
    <source>
        <dbReference type="EMBL" id="RGL04830.1"/>
    </source>
</evidence>
<evidence type="ECO:0000313" key="30">
    <source>
        <dbReference type="Proteomes" id="UP000232654"/>
    </source>
</evidence>
<dbReference type="Proteomes" id="UP000481350">
    <property type="component" value="Unassembled WGS sequence"/>
</dbReference>
<reference evidence="22 32" key="5">
    <citation type="submission" date="2017-11" db="EMBL/GenBank/DDBJ databases">
        <title>Draft genome sequence of Bifidobacterium longum UMA026, isolated from Holstein dairy cow feces.</title>
        <authorList>
            <person name="Albert K."/>
            <person name="Sela D.A."/>
        </authorList>
    </citation>
    <scope>NUCLEOTIDE SEQUENCE [LARGE SCALE GENOMIC DNA]</scope>
    <source>
        <strain evidence="22 32">UMA026</strain>
    </source>
</reference>
<evidence type="ECO:0000313" key="5">
    <source>
        <dbReference type="EMBL" id="KAB6919976.1"/>
    </source>
</evidence>
<dbReference type="Proteomes" id="UP000460333">
    <property type="component" value="Unassembled WGS sequence"/>
</dbReference>
<evidence type="ECO:0000313" key="33">
    <source>
        <dbReference type="Proteomes" id="UP000257074"/>
    </source>
</evidence>
<reference evidence="15" key="9">
    <citation type="submission" date="2021-06" db="EMBL/GenBank/DDBJ databases">
        <title>Collection of gut derived symbiotic bacterial strains cultured from healthy donors.</title>
        <authorList>
            <person name="Lin H."/>
            <person name="Littmann E."/>
            <person name="Pamer E.G."/>
        </authorList>
    </citation>
    <scope>NUCLEOTIDE SEQUENCE</scope>
    <source>
        <strain evidence="15">MSK.19.9</strain>
    </source>
</reference>
<dbReference type="Proteomes" id="UP001195937">
    <property type="component" value="Unassembled WGS sequence"/>
</dbReference>
<dbReference type="KEGG" id="blx:GS08_07655"/>
<dbReference type="Proteomes" id="UP000460881">
    <property type="component" value="Unassembled WGS sequence"/>
</dbReference>
<dbReference type="EMBL" id="PJDT01000022">
    <property type="protein sequence ID" value="PKC87913.1"/>
    <property type="molecule type" value="Genomic_DNA"/>
</dbReference>